<evidence type="ECO:0000256" key="11">
    <source>
        <dbReference type="ARBA" id="ARBA00047859"/>
    </source>
</evidence>
<name>A0A4U3FPK9_9GAMM</name>
<evidence type="ECO:0000256" key="8">
    <source>
        <dbReference type="ARBA" id="ARBA00034317"/>
    </source>
</evidence>
<evidence type="ECO:0000259" key="16">
    <source>
        <dbReference type="Pfam" id="PF08028"/>
    </source>
</evidence>
<dbReference type="InterPro" id="IPR023922">
    <property type="entry name" value="S04_starv_induced_SfnB"/>
</dbReference>
<feature type="domain" description="Acyl-CoA oxidase/dehydrogenase middle" evidence="14">
    <location>
        <begin position="155"/>
        <end position="237"/>
    </location>
</feature>
<dbReference type="GO" id="GO:0005737">
    <property type="term" value="C:cytoplasm"/>
    <property type="evidence" value="ECO:0007669"/>
    <property type="project" value="UniProtKB-SubCell"/>
</dbReference>
<protein>
    <recommendedName>
        <fullName evidence="10">Dibenzothiophene monooxygenase</fullName>
        <ecNumber evidence="9">1.14.14.21</ecNumber>
    </recommendedName>
</protein>
<keyword evidence="2" id="KW-0285">Flavoprotein</keyword>
<proteinExistence type="inferred from homology"/>
<dbReference type="STRING" id="1219360.GCA_001571305_00806"/>
<reference evidence="17 18" key="1">
    <citation type="journal article" date="2019" name="Sci. Rep.">
        <title>Differences in resource use lead to coexistence of seed-transmitted microbial populations.</title>
        <authorList>
            <person name="Torres-Cortes G."/>
            <person name="Garcia B.J."/>
            <person name="Compant S."/>
            <person name="Rezki S."/>
            <person name="Jones P."/>
            <person name="Preveaux A."/>
            <person name="Briand M."/>
            <person name="Roulet A."/>
            <person name="Bouchez O."/>
            <person name="Jacobson D."/>
            <person name="Barret M."/>
        </authorList>
    </citation>
    <scope>NUCLEOTIDE SEQUENCE [LARGE SCALE GENOMIC DNA]</scope>
    <source>
        <strain evidence="17 18">CFBP13511</strain>
    </source>
</reference>
<dbReference type="PANTHER" id="PTHR43884">
    <property type="entry name" value="ACYL-COA DEHYDROGENASE"/>
    <property type="match status" value="1"/>
</dbReference>
<evidence type="ECO:0000313" key="17">
    <source>
        <dbReference type="EMBL" id="TKJ95185.1"/>
    </source>
</evidence>
<dbReference type="GO" id="GO:0008470">
    <property type="term" value="F:3-methylbutanoyl-CoA dehydrogenase activity"/>
    <property type="evidence" value="ECO:0007669"/>
    <property type="project" value="TreeGrafter"/>
</dbReference>
<evidence type="ECO:0000256" key="6">
    <source>
        <dbReference type="ARBA" id="ARBA00023033"/>
    </source>
</evidence>
<dbReference type="InterPro" id="IPR037069">
    <property type="entry name" value="AcylCoA_DH/ox_N_sf"/>
</dbReference>
<dbReference type="PIRSF" id="PIRSF016578">
    <property type="entry name" value="HsaA"/>
    <property type="match status" value="1"/>
</dbReference>
<dbReference type="SUPFAM" id="SSF56645">
    <property type="entry name" value="Acyl-CoA dehydrogenase NM domain-like"/>
    <property type="match status" value="1"/>
</dbReference>
<dbReference type="AlphaFoldDB" id="A0A4U3FPK9"/>
<dbReference type="InterPro" id="IPR013786">
    <property type="entry name" value="AcylCoA_DH/ox_N"/>
</dbReference>
<comment type="similarity">
    <text evidence="8">Belongs to the DszC flavin monooxygenase family.</text>
</comment>
<organism evidence="17 18">
    <name type="scientific">Erwinia persicina</name>
    <dbReference type="NCBI Taxonomy" id="55211"/>
    <lineage>
        <taxon>Bacteria</taxon>
        <taxon>Pseudomonadati</taxon>
        <taxon>Pseudomonadota</taxon>
        <taxon>Gammaproteobacteria</taxon>
        <taxon>Enterobacterales</taxon>
        <taxon>Erwiniaceae</taxon>
        <taxon>Erwinia</taxon>
    </lineage>
</organism>
<dbReference type="PANTHER" id="PTHR43884:SF12">
    <property type="entry name" value="ISOVALERYL-COA DEHYDROGENASE, MITOCHONDRIAL-RELATED"/>
    <property type="match status" value="1"/>
</dbReference>
<comment type="pathway">
    <text evidence="7">Sulfur metabolism; dibenzothiophene degradation.</text>
</comment>
<evidence type="ECO:0000256" key="4">
    <source>
        <dbReference type="ARBA" id="ARBA00022741"/>
    </source>
</evidence>
<dbReference type="OrthoDB" id="571684at2"/>
<feature type="domain" description="Acyl-CoA dehydrogenase/oxidase N-terminal" evidence="15">
    <location>
        <begin position="42"/>
        <end position="143"/>
    </location>
</feature>
<dbReference type="Pfam" id="PF02771">
    <property type="entry name" value="Acyl-CoA_dh_N"/>
    <property type="match status" value="1"/>
</dbReference>
<evidence type="ECO:0000256" key="12">
    <source>
        <dbReference type="ARBA" id="ARBA00048445"/>
    </source>
</evidence>
<evidence type="ECO:0000256" key="10">
    <source>
        <dbReference type="ARBA" id="ARBA00034345"/>
    </source>
</evidence>
<evidence type="ECO:0000256" key="9">
    <source>
        <dbReference type="ARBA" id="ARBA00034328"/>
    </source>
</evidence>
<sequence length="421" mass="45330">MSAIESLAEATEFYVNSPEHFAPLPRPSQPAHIITSDAEAITVAERLAQQFAPGAARRDRDGILPVAELDAFSQSGLWGINIPREYGGAGVSYATVAKVIAIISAADSALGQIPQNHLAGVAHLLEDGTESQKQTLLAGVLSGLRWGNAFSEKGTATVADFKTTVRQHNGELVVNGEKFYATGALLAHLVHTVAVDEEGRANLVVLDRDAAGLTVINNWSSFGQRTTASGTVLLDNVHAPQERLIPVWQAFERPTAAGPISQIIQAAVDTGIARGTLADTLAFVREKSRPWIDSGQERASDDPFTIAAIGDLQIRLHAAEALLWRAGELIDVAITTPSEETVAAATVATAEAKVLSTEIAILAGNKLFELAGTRSTLAEYQLDRHWRNARTHTLHDPVRWKYFHVGNYYLNGVNPPRHAWN</sequence>
<dbReference type="InterPro" id="IPR036250">
    <property type="entry name" value="AcylCo_DH-like_C"/>
</dbReference>
<dbReference type="Proteomes" id="UP000306393">
    <property type="component" value="Unassembled WGS sequence"/>
</dbReference>
<dbReference type="InterPro" id="IPR046373">
    <property type="entry name" value="Acyl-CoA_Oxase/DH_mid-dom_sf"/>
</dbReference>
<evidence type="ECO:0000256" key="13">
    <source>
        <dbReference type="ARBA" id="ARBA00049456"/>
    </source>
</evidence>
<comment type="catalytic activity">
    <reaction evidence="12">
        <text>dibenzothiophene 5-oxide + FMNH2 + O2 = dibenzothiophene 5,5-dioxide + FMN + H2O + H(+)</text>
        <dbReference type="Rhea" id="RHEA:49080"/>
        <dbReference type="ChEBI" id="CHEBI:15377"/>
        <dbReference type="ChEBI" id="CHEBI:15378"/>
        <dbReference type="ChEBI" id="CHEBI:15379"/>
        <dbReference type="ChEBI" id="CHEBI:23683"/>
        <dbReference type="ChEBI" id="CHEBI:57618"/>
        <dbReference type="ChEBI" id="CHEBI:58210"/>
        <dbReference type="ChEBI" id="CHEBI:90356"/>
    </reaction>
</comment>
<feature type="domain" description="Acyl-CoA dehydrogenase C-terminal" evidence="16">
    <location>
        <begin position="263"/>
        <end position="396"/>
    </location>
</feature>
<keyword evidence="6" id="KW-0503">Monooxygenase</keyword>
<dbReference type="GO" id="GO:0050660">
    <property type="term" value="F:flavin adenine dinucleotide binding"/>
    <property type="evidence" value="ECO:0007669"/>
    <property type="project" value="InterPro"/>
</dbReference>
<dbReference type="NCBIfam" id="TIGR04022">
    <property type="entry name" value="sulfur_SfnB"/>
    <property type="match status" value="1"/>
</dbReference>
<evidence type="ECO:0000256" key="5">
    <source>
        <dbReference type="ARBA" id="ARBA00023002"/>
    </source>
</evidence>
<dbReference type="EMBL" id="QGAC01000001">
    <property type="protein sequence ID" value="TKJ95185.1"/>
    <property type="molecule type" value="Genomic_DNA"/>
</dbReference>
<dbReference type="Gene3D" id="2.40.110.10">
    <property type="entry name" value="Butyryl-CoA Dehydrogenase, subunit A, domain 2"/>
    <property type="match status" value="1"/>
</dbReference>
<dbReference type="Gene3D" id="1.20.140.10">
    <property type="entry name" value="Butyryl-CoA Dehydrogenase, subunit A, domain 3"/>
    <property type="match status" value="1"/>
</dbReference>
<keyword evidence="4" id="KW-0547">Nucleotide-binding</keyword>
<dbReference type="InterPro" id="IPR006091">
    <property type="entry name" value="Acyl-CoA_Oxase/DH_mid-dom"/>
</dbReference>
<dbReference type="GO" id="GO:0006552">
    <property type="term" value="P:L-leucine catabolic process"/>
    <property type="evidence" value="ECO:0007669"/>
    <property type="project" value="TreeGrafter"/>
</dbReference>
<evidence type="ECO:0000256" key="2">
    <source>
        <dbReference type="ARBA" id="ARBA00022630"/>
    </source>
</evidence>
<evidence type="ECO:0000256" key="7">
    <source>
        <dbReference type="ARBA" id="ARBA00034307"/>
    </source>
</evidence>
<gene>
    <name evidence="17" type="ORF">EpCFBP13511_02180</name>
</gene>
<comment type="subcellular location">
    <subcellularLocation>
        <location evidence="1">Cytoplasm</location>
    </subcellularLocation>
</comment>
<evidence type="ECO:0000256" key="3">
    <source>
        <dbReference type="ARBA" id="ARBA00022643"/>
    </source>
</evidence>
<dbReference type="InterPro" id="IPR013107">
    <property type="entry name" value="Acyl-CoA_DH_C"/>
</dbReference>
<comment type="catalytic activity">
    <reaction evidence="13">
        <text>dibenzothiophene + 2 FMNH2 + 2 O2 = dibenzothiophene 5,5-dioxide + 2 FMN + 2 H2O + 2 H(+)</text>
        <dbReference type="Rhea" id="RHEA:49072"/>
        <dbReference type="ChEBI" id="CHEBI:15377"/>
        <dbReference type="ChEBI" id="CHEBI:15378"/>
        <dbReference type="ChEBI" id="CHEBI:15379"/>
        <dbReference type="ChEBI" id="CHEBI:23681"/>
        <dbReference type="ChEBI" id="CHEBI:57618"/>
        <dbReference type="ChEBI" id="CHEBI:58210"/>
        <dbReference type="ChEBI" id="CHEBI:90356"/>
        <dbReference type="EC" id="1.14.14.21"/>
    </reaction>
</comment>
<evidence type="ECO:0000259" key="15">
    <source>
        <dbReference type="Pfam" id="PF02771"/>
    </source>
</evidence>
<dbReference type="Pfam" id="PF02770">
    <property type="entry name" value="Acyl-CoA_dh_M"/>
    <property type="match status" value="1"/>
</dbReference>
<keyword evidence="5" id="KW-0560">Oxidoreductase</keyword>
<dbReference type="InterPro" id="IPR009100">
    <property type="entry name" value="AcylCoA_DH/oxidase_NM_dom_sf"/>
</dbReference>
<dbReference type="Gene3D" id="1.10.540.10">
    <property type="entry name" value="Acyl-CoA dehydrogenase/oxidase, N-terminal domain"/>
    <property type="match status" value="1"/>
</dbReference>
<comment type="catalytic activity">
    <reaction evidence="11">
        <text>dibenzothiophene + FMNH2 + O2 = dibenzothiophene 5-oxide + FMN + H2O + H(+)</text>
        <dbReference type="Rhea" id="RHEA:49076"/>
        <dbReference type="ChEBI" id="CHEBI:15377"/>
        <dbReference type="ChEBI" id="CHEBI:15378"/>
        <dbReference type="ChEBI" id="CHEBI:15379"/>
        <dbReference type="ChEBI" id="CHEBI:23681"/>
        <dbReference type="ChEBI" id="CHEBI:23683"/>
        <dbReference type="ChEBI" id="CHEBI:57618"/>
        <dbReference type="ChEBI" id="CHEBI:58210"/>
    </reaction>
</comment>
<evidence type="ECO:0000313" key="18">
    <source>
        <dbReference type="Proteomes" id="UP000306393"/>
    </source>
</evidence>
<dbReference type="GO" id="GO:0004497">
    <property type="term" value="F:monooxygenase activity"/>
    <property type="evidence" value="ECO:0007669"/>
    <property type="project" value="UniProtKB-KW"/>
</dbReference>
<keyword evidence="3" id="KW-0288">FMN</keyword>
<dbReference type="SUPFAM" id="SSF47203">
    <property type="entry name" value="Acyl-CoA dehydrogenase C-terminal domain-like"/>
    <property type="match status" value="1"/>
</dbReference>
<accession>A0A4U3FPK9</accession>
<comment type="caution">
    <text evidence="17">The sequence shown here is derived from an EMBL/GenBank/DDBJ whole genome shotgun (WGS) entry which is preliminary data.</text>
</comment>
<dbReference type="EC" id="1.14.14.21" evidence="9"/>
<evidence type="ECO:0000256" key="1">
    <source>
        <dbReference type="ARBA" id="ARBA00004496"/>
    </source>
</evidence>
<dbReference type="Pfam" id="PF08028">
    <property type="entry name" value="Acyl-CoA_dh_2"/>
    <property type="match status" value="1"/>
</dbReference>
<evidence type="ECO:0000259" key="14">
    <source>
        <dbReference type="Pfam" id="PF02770"/>
    </source>
</evidence>